<dbReference type="RefSeq" id="XP_003284097.1">
    <property type="nucleotide sequence ID" value="XM_003284049.1"/>
</dbReference>
<feature type="chain" id="PRO_5003262245" evidence="2">
    <location>
        <begin position="23"/>
        <end position="1485"/>
    </location>
</feature>
<dbReference type="FunCoup" id="F0Z9K2">
    <property type="interactions" value="3"/>
</dbReference>
<reference evidence="4" key="1">
    <citation type="journal article" date="2011" name="Genome Biol.">
        <title>Comparative genomics of the social amoebae Dictyostelium discoideum and Dictyostelium purpureum.</title>
        <authorList>
            <consortium name="US DOE Joint Genome Institute (JGI-PGF)"/>
            <person name="Sucgang R."/>
            <person name="Kuo A."/>
            <person name="Tian X."/>
            <person name="Salerno W."/>
            <person name="Parikh A."/>
            <person name="Feasley C.L."/>
            <person name="Dalin E."/>
            <person name="Tu H."/>
            <person name="Huang E."/>
            <person name="Barry K."/>
            <person name="Lindquist E."/>
            <person name="Shapiro H."/>
            <person name="Bruce D."/>
            <person name="Schmutz J."/>
            <person name="Salamov A."/>
            <person name="Fey P."/>
            <person name="Gaudet P."/>
            <person name="Anjard C."/>
            <person name="Babu M.M."/>
            <person name="Basu S."/>
            <person name="Bushmanova Y."/>
            <person name="van der Wel H."/>
            <person name="Katoh-Kurasawa M."/>
            <person name="Dinh C."/>
            <person name="Coutinho P.M."/>
            <person name="Saito T."/>
            <person name="Elias M."/>
            <person name="Schaap P."/>
            <person name="Kay R.R."/>
            <person name="Henrissat B."/>
            <person name="Eichinger L."/>
            <person name="Rivero F."/>
            <person name="Putnam N.H."/>
            <person name="West C.M."/>
            <person name="Loomis W.F."/>
            <person name="Chisholm R.L."/>
            <person name="Shaulsky G."/>
            <person name="Strassmann J.E."/>
            <person name="Queller D.C."/>
            <person name="Kuspa A."/>
            <person name="Grigoriev I.V."/>
        </authorList>
    </citation>
    <scope>NUCLEOTIDE SEQUENCE [LARGE SCALE GENOMIC DNA]</scope>
    <source>
        <strain evidence="4">QSDP1</strain>
    </source>
</reference>
<dbReference type="Proteomes" id="UP000001064">
    <property type="component" value="Unassembled WGS sequence"/>
</dbReference>
<feature type="transmembrane region" description="Helical" evidence="1">
    <location>
        <begin position="1427"/>
        <end position="1447"/>
    </location>
</feature>
<dbReference type="OrthoDB" id="2018448at2759"/>
<dbReference type="OMA" id="INTQTKM"/>
<feature type="transmembrane region" description="Helical" evidence="1">
    <location>
        <begin position="1249"/>
        <end position="1269"/>
    </location>
</feature>
<name>F0Z9K2_DICPU</name>
<feature type="signal peptide" evidence="2">
    <location>
        <begin position="1"/>
        <end position="22"/>
    </location>
</feature>
<feature type="transmembrane region" description="Helical" evidence="1">
    <location>
        <begin position="1172"/>
        <end position="1199"/>
    </location>
</feature>
<evidence type="ECO:0000256" key="2">
    <source>
        <dbReference type="SAM" id="SignalP"/>
    </source>
</evidence>
<dbReference type="GeneID" id="10509978"/>
<keyword evidence="1" id="KW-1133">Transmembrane helix</keyword>
<gene>
    <name evidence="3" type="ORF">DICPUDRAFT_75074</name>
</gene>
<dbReference type="PANTHER" id="PTHR32158:SF18">
    <property type="entry name" value="RING-TYPE DOMAIN-CONTAINING PROTEIN-RELATED"/>
    <property type="match status" value="1"/>
</dbReference>
<dbReference type="InParanoid" id="F0Z9K2"/>
<evidence type="ECO:0000256" key="1">
    <source>
        <dbReference type="SAM" id="Phobius"/>
    </source>
</evidence>
<keyword evidence="4" id="KW-1185">Reference proteome</keyword>
<keyword evidence="2" id="KW-0732">Signal</keyword>
<dbReference type="EMBL" id="GL870958">
    <property type="protein sequence ID" value="EGC39423.1"/>
    <property type="molecule type" value="Genomic_DNA"/>
</dbReference>
<sequence length="1485" mass="170086">MIINRVLLIVLICIYLIEVINSKDNNGYNNIYIDSQNKNGNGTIENPYQDLCFVFDLISPTTIHIAYGDYTASQCFFKISNKNITIKPYNSNNNNGFNKVYINYIYFTIEDSIVTIDNINLNFNNDQQLNSSQSTVYLNNLEIKSKNDYRQLNSEYPSIIYNYQSTLVINNATIMALDNSAIQLLNSQDSSILFNNIIISGFKNSQPIVSIETNSDKNINSFTSLTFRYCELSTFFNFVNYYNKSELIIDTVYLIQNNNFNFLNIISNNKYNYITISNINTPNPIINTKCSLNRFLKISNTTYNPPPTIPYNEITVNNSTFNCMGSSFFKDSKIQYKQVSITTAFANSDFMSIIDSTIELIGCKFVTNNYDTSNYLFSAFSNYNISFDQCIFEGSSTSFIKSKKGNDYLSSGEISIQNSKFNDINSNFYPFLDIQDCIFTISNSDFQTFNSSQAPFLTISNSEVYLTQASFKDFLIGNYFLYSYSSYITINQFEMIGCIFGIRKFSELETVVFNLHYGHLSLQNSKFINNHGSDEQYHLFSLSIIMYAHIENIEFVGNIFTPFFRARQVLIFRIINVNQFQDNSGAFIDFIGNEFSISKFTLSKSSADFTSLFYIIAQRSVWIEQIEIMDCILLPKLIYISGPLGVQVHLANFTFTNNIVNSNLIAKKGIFSSSNTNSTNAFLAGDNLSLYFLGINVINNKFSSTGLFYLKNSNFTFENSLFNDNVFQNNMDDSIMDTLFTRCDYDSMLGQGSTSFFNLIIKNNSFSNQIQDSNSLISLNNVNSIDISVCNWSNNYFPSSNGGVMRINETKYLNIMMSTFSDNFANYGGVFSFTFSNYILSNILNNSFIGNYATKNGGAFYLEDFPLGEPILKKNIFINNTCLYSYQSDVGSGVSIISPNSFSFNSVSLSNVQFSLWDKSNNVAVLINGIYTVIILKPDETIDTVPCTIINGEVSFFYIFRGYQITYQVSLKDFPRLNTVYVKSTGCLEYQMNTAYTGSDLNCSYCPFGSVVIQSFTDADNQCQDCNPNEIVCIGPNVYTLDNYYLVKSPENKVYSCALDMCFKNNTCQPNGLYTGDMCYYCSDNSIARNGIQCCSTFLPILLLPLVFIFIFFALFLSLLKYSSSSIIKSVIVFIQTNSVVFYSFGGIYFLPLFRLSIDYLDGYCYFKNLNYIIKLLISNTIIIILFIVSASSSSVYFIKLYYKIYSSRPSSPTSSHPSTKARSYKKIKHYFKIIAKKSKGADQIKSKWTLFQIFTIPILFNSISVFIYKKISSDYKLALDLSIKVDFNSTSKAFKLALFTSVVMLLFVFIVIIVFSIKLIQLKFINNKERTKKEKRINSSSKVKNIWLKLKLNIYIIISNHKNQYLWWDLITFLKSLILILLSLLMLFKTKYYMNIVLWIQIVYSIGFFLINPVKTQSSAQEEFKIINFINLYQIFIFIIAESQLFKNIYPYNYKGIIITVLTFTLILILSFYKFFFNKHRISI</sequence>
<feature type="transmembrane region" description="Helical" evidence="1">
    <location>
        <begin position="1297"/>
        <end position="1321"/>
    </location>
</feature>
<dbReference type="VEuPathDB" id="AmoebaDB:DICPUDRAFT_75074"/>
<organism evidence="3 4">
    <name type="scientific">Dictyostelium purpureum</name>
    <name type="common">Slime mold</name>
    <dbReference type="NCBI Taxonomy" id="5786"/>
    <lineage>
        <taxon>Eukaryota</taxon>
        <taxon>Amoebozoa</taxon>
        <taxon>Evosea</taxon>
        <taxon>Eumycetozoa</taxon>
        <taxon>Dictyostelia</taxon>
        <taxon>Dictyosteliales</taxon>
        <taxon>Dictyosteliaceae</taxon>
        <taxon>Dictyostelium</taxon>
    </lineage>
</organism>
<dbReference type="KEGG" id="dpp:DICPUDRAFT_75074"/>
<protein>
    <submittedName>
        <fullName evidence="3">Uncharacterized protein</fullName>
    </submittedName>
</protein>
<feature type="transmembrane region" description="Helical" evidence="1">
    <location>
        <begin position="1393"/>
        <end position="1415"/>
    </location>
</feature>
<proteinExistence type="predicted"/>
<accession>F0Z9K2</accession>
<feature type="transmembrane region" description="Helical" evidence="1">
    <location>
        <begin position="1366"/>
        <end position="1387"/>
    </location>
</feature>
<keyword evidence="1" id="KW-0472">Membrane</keyword>
<feature type="transmembrane region" description="Helical" evidence="1">
    <location>
        <begin position="1131"/>
        <end position="1152"/>
    </location>
</feature>
<feature type="transmembrane region" description="Helical" evidence="1">
    <location>
        <begin position="1453"/>
        <end position="1474"/>
    </location>
</feature>
<dbReference type="PANTHER" id="PTHR32158">
    <property type="entry name" value="RING-TYPE DOMAIN-CONTAINING PROTEIN"/>
    <property type="match status" value="1"/>
</dbReference>
<feature type="transmembrane region" description="Helical" evidence="1">
    <location>
        <begin position="1098"/>
        <end position="1119"/>
    </location>
</feature>
<dbReference type="eggNOG" id="ENOG502REZF">
    <property type="taxonomic scope" value="Eukaryota"/>
</dbReference>
<keyword evidence="1" id="KW-0812">Transmembrane</keyword>
<evidence type="ECO:0000313" key="4">
    <source>
        <dbReference type="Proteomes" id="UP000001064"/>
    </source>
</evidence>
<evidence type="ECO:0000313" key="3">
    <source>
        <dbReference type="EMBL" id="EGC39423.1"/>
    </source>
</evidence>